<feature type="region of interest" description="Disordered" evidence="1">
    <location>
        <begin position="1"/>
        <end position="22"/>
    </location>
</feature>
<name>A0AA88WNG7_9ASTE</name>
<dbReference type="PANTHER" id="PTHR10492">
    <property type="match status" value="1"/>
</dbReference>
<proteinExistence type="predicted"/>
<keyword evidence="3" id="KW-1185">Reference proteome</keyword>
<dbReference type="AlphaFoldDB" id="A0AA88WNG7"/>
<evidence type="ECO:0000256" key="1">
    <source>
        <dbReference type="SAM" id="MobiDB-lite"/>
    </source>
</evidence>
<protein>
    <submittedName>
        <fullName evidence="2">Uncharacterized protein</fullName>
    </submittedName>
</protein>
<dbReference type="PANTHER" id="PTHR10492:SF90">
    <property type="entry name" value="ATP-DEPENDENT DNA HELICASE"/>
    <property type="match status" value="1"/>
</dbReference>
<accession>A0AA88WNG7</accession>
<dbReference type="Proteomes" id="UP001188597">
    <property type="component" value="Unassembled WGS sequence"/>
</dbReference>
<evidence type="ECO:0000313" key="3">
    <source>
        <dbReference type="Proteomes" id="UP001188597"/>
    </source>
</evidence>
<evidence type="ECO:0000313" key="2">
    <source>
        <dbReference type="EMBL" id="KAK3029644.1"/>
    </source>
</evidence>
<organism evidence="2 3">
    <name type="scientific">Escallonia herrerae</name>
    <dbReference type="NCBI Taxonomy" id="1293975"/>
    <lineage>
        <taxon>Eukaryota</taxon>
        <taxon>Viridiplantae</taxon>
        <taxon>Streptophyta</taxon>
        <taxon>Embryophyta</taxon>
        <taxon>Tracheophyta</taxon>
        <taxon>Spermatophyta</taxon>
        <taxon>Magnoliopsida</taxon>
        <taxon>eudicotyledons</taxon>
        <taxon>Gunneridae</taxon>
        <taxon>Pentapetalae</taxon>
        <taxon>asterids</taxon>
        <taxon>campanulids</taxon>
        <taxon>Escalloniales</taxon>
        <taxon>Escalloniaceae</taxon>
        <taxon>Escallonia</taxon>
    </lineage>
</organism>
<dbReference type="EMBL" id="JAVXUP010000372">
    <property type="protein sequence ID" value="KAK3029644.1"/>
    <property type="molecule type" value="Genomic_DNA"/>
</dbReference>
<reference evidence="2" key="1">
    <citation type="submission" date="2022-12" db="EMBL/GenBank/DDBJ databases">
        <title>Draft genome assemblies for two species of Escallonia (Escalloniales).</title>
        <authorList>
            <person name="Chanderbali A."/>
            <person name="Dervinis C."/>
            <person name="Anghel I."/>
            <person name="Soltis D."/>
            <person name="Soltis P."/>
            <person name="Zapata F."/>
        </authorList>
    </citation>
    <scope>NUCLEOTIDE SEQUENCE</scope>
    <source>
        <strain evidence="2">UCBG64.0493</strain>
        <tissue evidence="2">Leaf</tissue>
    </source>
</reference>
<gene>
    <name evidence="2" type="ORF">RJ639_037961</name>
</gene>
<comment type="caution">
    <text evidence="2">The sequence shown here is derived from an EMBL/GenBank/DDBJ whole genome shotgun (WGS) entry which is preliminary data.</text>
</comment>
<sequence>MPNADEVAGLKPGSDPSNPRDIIVDDRTVGLKRISALHPSFTAMQYPVLFPYAEIPYEKEDPAGYNAVKQFMMHGPCGDSRPHNSCVRDRECNEHYPKRFNSLTYVDENGFQLYKRRADGMEIIGKDNILLDNRVFVPYHRNSIIKYQAHINAEWCNRAKSIKYLFKYITKGPDGATMVIEKANETSTNRKDERSQVLSLLLIDKGYEDYTVNRVFEDTDIAEESVRLVTAMQVSKNSDAKDGTKKVKIFDTTTKRKRIKNNSEVGHNAT</sequence>